<gene>
    <name evidence="2" type="ordered locus">Namu_2325</name>
</gene>
<dbReference type="EMBL" id="CP001737">
    <property type="protein sequence ID" value="ACV78701.1"/>
    <property type="molecule type" value="Genomic_DNA"/>
</dbReference>
<reference evidence="2 3" key="2">
    <citation type="journal article" date="2010" name="Stand. Genomic Sci.">
        <title>Complete genome sequence of Nakamurella multipartita type strain (Y-104).</title>
        <authorList>
            <person name="Tice H."/>
            <person name="Mayilraj S."/>
            <person name="Sims D."/>
            <person name="Lapidus A."/>
            <person name="Nolan M."/>
            <person name="Lucas S."/>
            <person name="Glavina Del Rio T."/>
            <person name="Copeland A."/>
            <person name="Cheng J.F."/>
            <person name="Meincke L."/>
            <person name="Bruce D."/>
            <person name="Goodwin L."/>
            <person name="Pitluck S."/>
            <person name="Ivanova N."/>
            <person name="Mavromatis K."/>
            <person name="Ovchinnikova G."/>
            <person name="Pati A."/>
            <person name="Chen A."/>
            <person name="Palaniappan K."/>
            <person name="Land M."/>
            <person name="Hauser L."/>
            <person name="Chang Y.J."/>
            <person name="Jeffries C.D."/>
            <person name="Detter J.C."/>
            <person name="Brettin T."/>
            <person name="Rohde M."/>
            <person name="Goker M."/>
            <person name="Bristow J."/>
            <person name="Eisen J.A."/>
            <person name="Markowitz V."/>
            <person name="Hugenholtz P."/>
            <person name="Kyrpides N.C."/>
            <person name="Klenk H.P."/>
            <person name="Chen F."/>
        </authorList>
    </citation>
    <scope>NUCLEOTIDE SEQUENCE [LARGE SCALE GENOMIC DNA]</scope>
    <source>
        <strain evidence="3">ATCC 700099 / DSM 44233 / CIP 104796 / JCM 9543 / NBRC 105858 / Y-104</strain>
    </source>
</reference>
<dbReference type="OrthoDB" id="9777090at2"/>
<name>C8XKD9_NAKMY</name>
<dbReference type="FunCoup" id="C8XKD9">
    <property type="interactions" value="281"/>
</dbReference>
<dbReference type="InterPro" id="IPR029058">
    <property type="entry name" value="AB_hydrolase_fold"/>
</dbReference>
<organism evidence="2 3">
    <name type="scientific">Nakamurella multipartita (strain ATCC 700099 / DSM 44233 / CIP 104796 / JCM 9543 / NBRC 105858 / Y-104)</name>
    <name type="common">Microsphaera multipartita</name>
    <dbReference type="NCBI Taxonomy" id="479431"/>
    <lineage>
        <taxon>Bacteria</taxon>
        <taxon>Bacillati</taxon>
        <taxon>Actinomycetota</taxon>
        <taxon>Actinomycetes</taxon>
        <taxon>Nakamurellales</taxon>
        <taxon>Nakamurellaceae</taxon>
        <taxon>Nakamurella</taxon>
    </lineage>
</organism>
<feature type="domain" description="Serine aminopeptidase S33" evidence="1">
    <location>
        <begin position="75"/>
        <end position="198"/>
    </location>
</feature>
<evidence type="ECO:0000259" key="1">
    <source>
        <dbReference type="Pfam" id="PF12146"/>
    </source>
</evidence>
<evidence type="ECO:0000313" key="2">
    <source>
        <dbReference type="EMBL" id="ACV78701.1"/>
    </source>
</evidence>
<dbReference type="HOGENOM" id="CLU_029375_2_1_11"/>
<dbReference type="Pfam" id="PF12146">
    <property type="entry name" value="Hydrolase_4"/>
    <property type="match status" value="1"/>
</dbReference>
<dbReference type="eggNOG" id="COG1073">
    <property type="taxonomic scope" value="Bacteria"/>
</dbReference>
<proteinExistence type="predicted"/>
<dbReference type="InterPro" id="IPR022742">
    <property type="entry name" value="Hydrolase_4"/>
</dbReference>
<dbReference type="RefSeq" id="WP_015747591.1">
    <property type="nucleotide sequence ID" value="NC_013235.1"/>
</dbReference>
<accession>C8XKD9</accession>
<dbReference type="SUPFAM" id="SSF53474">
    <property type="entry name" value="alpha/beta-Hydrolases"/>
    <property type="match status" value="1"/>
</dbReference>
<dbReference type="Gene3D" id="3.40.50.1820">
    <property type="entry name" value="alpha/beta hydrolase"/>
    <property type="match status" value="1"/>
</dbReference>
<dbReference type="Proteomes" id="UP000002218">
    <property type="component" value="Chromosome"/>
</dbReference>
<dbReference type="AlphaFoldDB" id="C8XKD9"/>
<dbReference type="InParanoid" id="C8XKD9"/>
<sequence precursor="true">MLTIVLVLVGALLAGVAVLWSGQRRLIYQPDTSAVPAASALLDDALDVTLTTEDGVALRALYVRAPVPRDPAGCRSTVLVAPGNGGNRAGRLPLARALREAGFGVLLLDYRGYGGNPGRPSEDGLAADARAAYAFLTGDAGLSADELIYLGESLGGAVVTRLATEHPPAALLLRSPFTELADVAQRQVPVLPVRWLLRDRFPVVDLTVALPVPTTVVYGTADTLVPPALSLTVAARSAGDPVVIAIEGADHNDPALTHGPDLIAAAVVLAKRAGCPPAG</sequence>
<dbReference type="KEGG" id="nml:Namu_2325"/>
<reference evidence="3" key="1">
    <citation type="submission" date="2009-09" db="EMBL/GenBank/DDBJ databases">
        <title>The complete genome of Nakamurella multipartita DSM 44233.</title>
        <authorList>
            <consortium name="US DOE Joint Genome Institute (JGI-PGF)"/>
            <person name="Lucas S."/>
            <person name="Copeland A."/>
            <person name="Lapidus A."/>
            <person name="Glavina del Rio T."/>
            <person name="Dalin E."/>
            <person name="Tice H."/>
            <person name="Bruce D."/>
            <person name="Goodwin L."/>
            <person name="Pitluck S."/>
            <person name="Kyrpides N."/>
            <person name="Mavromatis K."/>
            <person name="Ivanova N."/>
            <person name="Ovchinnikova G."/>
            <person name="Sims D."/>
            <person name="Meincke L."/>
            <person name="Brettin T."/>
            <person name="Detter J.C."/>
            <person name="Han C."/>
            <person name="Larimer F."/>
            <person name="Land M."/>
            <person name="Hauser L."/>
            <person name="Markowitz V."/>
            <person name="Cheng J.-F."/>
            <person name="Hugenholtz P."/>
            <person name="Woyke T."/>
            <person name="Wu D."/>
            <person name="Klenk H.-P."/>
            <person name="Eisen J.A."/>
        </authorList>
    </citation>
    <scope>NUCLEOTIDE SEQUENCE [LARGE SCALE GENOMIC DNA]</scope>
    <source>
        <strain evidence="3">ATCC 700099 / DSM 44233 / CIP 104796 / JCM 9543 / NBRC 105858 / Y-104</strain>
    </source>
</reference>
<protein>
    <recommendedName>
        <fullName evidence="1">Serine aminopeptidase S33 domain-containing protein</fullName>
    </recommendedName>
</protein>
<keyword evidence="3" id="KW-1185">Reference proteome</keyword>
<dbReference type="STRING" id="479431.Namu_2325"/>
<evidence type="ECO:0000313" key="3">
    <source>
        <dbReference type="Proteomes" id="UP000002218"/>
    </source>
</evidence>
<dbReference type="PANTHER" id="PTHR12277:SF79">
    <property type="entry name" value="XAA-PRO DIPEPTIDYL-PEPTIDASE-RELATED"/>
    <property type="match status" value="1"/>
</dbReference>
<dbReference type="PANTHER" id="PTHR12277">
    <property type="entry name" value="ALPHA/BETA HYDROLASE DOMAIN-CONTAINING PROTEIN"/>
    <property type="match status" value="1"/>
</dbReference>